<accession>A0A9W7E021</accession>
<sequence>MIRLKVLSTFFQTSEITTMIKISWPPIAFFAMPFKLPVSDAECFGSDGSGTLTYVSFFVYVWLPTLVFALMFLVISCSPRGSDRRQALSTSLIFLAMLWYTPVLQMVGSMYDCFEDLERLNDDGSPQHFLVADPDLNCNPSGIFKFWRNLIHINSLLIVVFVGLGFPAAIYYKVKQLKRNNKLTADSSFASLYQYYTPDMPFLEVVHMIRKALLILFMSTLATHPIAQAVLCFIVNAGFVAILWRTKPLIFLPCTLIKNQNLYLLSEVLGACVTLAGSFLALVGAVSQGAVNVLGTTFAVINISFTVLFFCGFHVDMLRSKEDKKSLLRRGSVASNTSGERLMPTSLDRKDSLKKKLDQSVKAAEEEWDNLSLRWA</sequence>
<keyword evidence="2" id="KW-0812">Transmembrane</keyword>
<dbReference type="PANTHER" id="PTHR11319:SF35">
    <property type="entry name" value="OUTER MEMBRANE PROTEIN PMPC-RELATED"/>
    <property type="match status" value="1"/>
</dbReference>
<dbReference type="PANTHER" id="PTHR11319">
    <property type="entry name" value="G PROTEIN-COUPLED RECEPTOR-RELATED"/>
    <property type="match status" value="1"/>
</dbReference>
<name>A0A9W7E021_9STRA</name>
<keyword evidence="4" id="KW-1185">Reference proteome</keyword>
<organism evidence="3 4">
    <name type="scientific">Triparma strigata</name>
    <dbReference type="NCBI Taxonomy" id="1606541"/>
    <lineage>
        <taxon>Eukaryota</taxon>
        <taxon>Sar</taxon>
        <taxon>Stramenopiles</taxon>
        <taxon>Ochrophyta</taxon>
        <taxon>Bolidophyceae</taxon>
        <taxon>Parmales</taxon>
        <taxon>Triparmaceae</taxon>
        <taxon>Triparma</taxon>
    </lineage>
</organism>
<feature type="transmembrane region" description="Helical" evidence="2">
    <location>
        <begin position="226"/>
        <end position="244"/>
    </location>
</feature>
<feature type="transmembrane region" description="Helical" evidence="2">
    <location>
        <begin position="293"/>
        <end position="315"/>
    </location>
</feature>
<comment type="caution">
    <text evidence="3">The sequence shown here is derived from an EMBL/GenBank/DDBJ whole genome shotgun (WGS) entry which is preliminary data.</text>
</comment>
<feature type="transmembrane region" description="Helical" evidence="2">
    <location>
        <begin position="264"/>
        <end position="287"/>
    </location>
</feature>
<evidence type="ECO:0000313" key="4">
    <source>
        <dbReference type="Proteomes" id="UP001165085"/>
    </source>
</evidence>
<keyword evidence="1" id="KW-0175">Coiled coil</keyword>
<protein>
    <submittedName>
        <fullName evidence="3">Uncharacterized protein</fullName>
    </submittedName>
</protein>
<evidence type="ECO:0000256" key="2">
    <source>
        <dbReference type="SAM" id="Phobius"/>
    </source>
</evidence>
<feature type="transmembrane region" description="Helical" evidence="2">
    <location>
        <begin position="150"/>
        <end position="172"/>
    </location>
</feature>
<gene>
    <name evidence="3" type="ORF">TrST_g9900</name>
</gene>
<dbReference type="AlphaFoldDB" id="A0A9W7E021"/>
<dbReference type="OrthoDB" id="206284at2759"/>
<keyword evidence="2" id="KW-1133">Transmembrane helix</keyword>
<feature type="transmembrane region" description="Helical" evidence="2">
    <location>
        <begin position="87"/>
        <end position="107"/>
    </location>
</feature>
<feature type="coiled-coil region" evidence="1">
    <location>
        <begin position="347"/>
        <end position="374"/>
    </location>
</feature>
<feature type="transmembrane region" description="Helical" evidence="2">
    <location>
        <begin position="54"/>
        <end position="75"/>
    </location>
</feature>
<reference evidence="4" key="1">
    <citation type="journal article" date="2023" name="Commun. Biol.">
        <title>Genome analysis of Parmales, the sister group of diatoms, reveals the evolutionary specialization of diatoms from phago-mixotrophs to photoautotrophs.</title>
        <authorList>
            <person name="Ban H."/>
            <person name="Sato S."/>
            <person name="Yoshikawa S."/>
            <person name="Yamada K."/>
            <person name="Nakamura Y."/>
            <person name="Ichinomiya M."/>
            <person name="Sato N."/>
            <person name="Blanc-Mathieu R."/>
            <person name="Endo H."/>
            <person name="Kuwata A."/>
            <person name="Ogata H."/>
        </authorList>
    </citation>
    <scope>NUCLEOTIDE SEQUENCE [LARGE SCALE GENOMIC DNA]</scope>
    <source>
        <strain evidence="4">NIES 3701</strain>
    </source>
</reference>
<evidence type="ECO:0000256" key="1">
    <source>
        <dbReference type="SAM" id="Coils"/>
    </source>
</evidence>
<evidence type="ECO:0000313" key="3">
    <source>
        <dbReference type="EMBL" id="GMH62959.1"/>
    </source>
</evidence>
<keyword evidence="2" id="KW-0472">Membrane</keyword>
<proteinExistence type="predicted"/>
<dbReference type="EMBL" id="BRXY01000081">
    <property type="protein sequence ID" value="GMH62959.1"/>
    <property type="molecule type" value="Genomic_DNA"/>
</dbReference>
<dbReference type="Proteomes" id="UP001165085">
    <property type="component" value="Unassembled WGS sequence"/>
</dbReference>